<evidence type="ECO:0000256" key="4">
    <source>
        <dbReference type="PIRSR" id="PIRSR606710-1"/>
    </source>
</evidence>
<dbReference type="InterPro" id="IPR051795">
    <property type="entry name" value="Glycosyl_Hydrlase_43"/>
</dbReference>
<protein>
    <recommendedName>
        <fullName evidence="7">Beta-xylosidase C-terminal Concanavalin A-like domain-containing protein</fullName>
    </recommendedName>
</protein>
<evidence type="ECO:0000259" key="7">
    <source>
        <dbReference type="Pfam" id="PF17851"/>
    </source>
</evidence>
<dbReference type="CDD" id="cd18617">
    <property type="entry name" value="GH43_XynB-like"/>
    <property type="match status" value="1"/>
</dbReference>
<accession>A0AAD4END5</accession>
<keyword evidence="2 6" id="KW-0378">Hydrolase</keyword>
<dbReference type="Gene3D" id="2.60.120.200">
    <property type="match status" value="1"/>
</dbReference>
<proteinExistence type="inferred from homology"/>
<dbReference type="Pfam" id="PF17851">
    <property type="entry name" value="GH43_C2"/>
    <property type="match status" value="1"/>
</dbReference>
<dbReference type="PANTHER" id="PTHR42812:SF12">
    <property type="entry name" value="BETA-XYLOSIDASE-RELATED"/>
    <property type="match status" value="1"/>
</dbReference>
<feature type="active site" description="Proton donor" evidence="4">
    <location>
        <position position="205"/>
    </location>
</feature>
<dbReference type="AlphaFoldDB" id="A0AAD4END5"/>
<evidence type="ECO:0000256" key="2">
    <source>
        <dbReference type="ARBA" id="ARBA00022801"/>
    </source>
</evidence>
<evidence type="ECO:0000313" key="8">
    <source>
        <dbReference type="EMBL" id="KAG7284259.1"/>
    </source>
</evidence>
<evidence type="ECO:0000256" key="6">
    <source>
        <dbReference type="RuleBase" id="RU361187"/>
    </source>
</evidence>
<evidence type="ECO:0000313" key="9">
    <source>
        <dbReference type="Proteomes" id="UP001197093"/>
    </source>
</evidence>
<evidence type="ECO:0000256" key="5">
    <source>
        <dbReference type="PIRSR" id="PIRSR606710-2"/>
    </source>
</evidence>
<feature type="active site" description="Proton acceptor" evidence="4">
    <location>
        <position position="16"/>
    </location>
</feature>
<dbReference type="InterPro" id="IPR023296">
    <property type="entry name" value="Glyco_hydro_beta-prop_sf"/>
</dbReference>
<sequence>MSSAYENPILPGFYPDPCILRVDDTFYLINSSFQFFPGLPIHKSKDLINWELVGNVINRPSQLSLQHATTKANNLERREIFAGGLYAPTMRFHNGTFYIVCTNLTGSESMAPETDFEPNTNFLITCTDLSDPAAYSDPMPFDFHGIDPDLFFDDDGKVYMTGSFIHGYRKKPQTVIRQAEIDLTTGKLVTEARDVWAGTGGNCPEGPHLYKKDGWYYLMIAEGGTHRRHKVTMARSKAATGPFEGYEKNPLITAAPGSPITCVGHADLVQDTAGNWWALMLGRRELGERGDSYPLGRETYMVPVDWPEGKFPIFEPVQLQHSLPVSRKSIVGAKQRTSGTEWPVELSSPHTIYVRDATLNNYSAEGAAILLRLTNTELGAMTGSPTFVGQRQTSLMSTASAEIDLAGSAAKNGHAGLAVYKDPFRYASVDVDLSAGQVSLALRHATQDHTISRSKRVVGAAAVKLKIESSVENYSFSYSTLVGERWSTEVELSTIPSSAMSGDDFTGTVFGIYAYGPEDTVKFDSFTIRVD</sequence>
<dbReference type="Proteomes" id="UP001197093">
    <property type="component" value="Unassembled WGS sequence"/>
</dbReference>
<dbReference type="SUPFAM" id="SSF49899">
    <property type="entry name" value="Concanavalin A-like lectins/glucanases"/>
    <property type="match status" value="1"/>
</dbReference>
<feature type="domain" description="Beta-xylosidase C-terminal Concanavalin A-like" evidence="7">
    <location>
        <begin position="370"/>
        <end position="528"/>
    </location>
</feature>
<keyword evidence="9" id="KW-1185">Reference proteome</keyword>
<feature type="site" description="Important for catalytic activity, responsible for pKa modulation of the active site Glu and correct orientation of both the proton donor and substrate" evidence="5">
    <location>
        <position position="147"/>
    </location>
</feature>
<name>A0AAD4END5_9PEZI</name>
<dbReference type="PANTHER" id="PTHR42812">
    <property type="entry name" value="BETA-XYLOSIDASE"/>
    <property type="match status" value="1"/>
</dbReference>
<comment type="similarity">
    <text evidence="1 6">Belongs to the glycosyl hydrolase 43 family.</text>
</comment>
<reference evidence="8" key="1">
    <citation type="submission" date="2023-02" db="EMBL/GenBank/DDBJ databases">
        <authorList>
            <person name="Palmer J.M."/>
        </authorList>
    </citation>
    <scope>NUCLEOTIDE SEQUENCE</scope>
    <source>
        <strain evidence="8">FW57</strain>
    </source>
</reference>
<gene>
    <name evidence="8" type="ORF">NEMBOFW57_010623</name>
</gene>
<dbReference type="GO" id="GO:0005975">
    <property type="term" value="P:carbohydrate metabolic process"/>
    <property type="evidence" value="ECO:0007669"/>
    <property type="project" value="InterPro"/>
</dbReference>
<dbReference type="EMBL" id="JAHCVI010000006">
    <property type="protein sequence ID" value="KAG7284259.1"/>
    <property type="molecule type" value="Genomic_DNA"/>
</dbReference>
<dbReference type="Gene3D" id="2.115.10.20">
    <property type="entry name" value="Glycosyl hydrolase domain, family 43"/>
    <property type="match status" value="1"/>
</dbReference>
<dbReference type="SUPFAM" id="SSF75005">
    <property type="entry name" value="Arabinanase/levansucrase/invertase"/>
    <property type="match status" value="1"/>
</dbReference>
<comment type="caution">
    <text evidence="8">The sequence shown here is derived from an EMBL/GenBank/DDBJ whole genome shotgun (WGS) entry which is preliminary data.</text>
</comment>
<dbReference type="InterPro" id="IPR006710">
    <property type="entry name" value="Glyco_hydro_43"/>
</dbReference>
<dbReference type="InterPro" id="IPR041542">
    <property type="entry name" value="GH43_C2"/>
</dbReference>
<evidence type="ECO:0000256" key="3">
    <source>
        <dbReference type="ARBA" id="ARBA00023295"/>
    </source>
</evidence>
<organism evidence="8 9">
    <name type="scientific">Staphylotrichum longicolle</name>
    <dbReference type="NCBI Taxonomy" id="669026"/>
    <lineage>
        <taxon>Eukaryota</taxon>
        <taxon>Fungi</taxon>
        <taxon>Dikarya</taxon>
        <taxon>Ascomycota</taxon>
        <taxon>Pezizomycotina</taxon>
        <taxon>Sordariomycetes</taxon>
        <taxon>Sordariomycetidae</taxon>
        <taxon>Sordariales</taxon>
        <taxon>Chaetomiaceae</taxon>
        <taxon>Staphylotrichum</taxon>
    </lineage>
</organism>
<dbReference type="Pfam" id="PF04616">
    <property type="entry name" value="Glyco_hydro_43"/>
    <property type="match status" value="1"/>
</dbReference>
<dbReference type="InterPro" id="IPR013320">
    <property type="entry name" value="ConA-like_dom_sf"/>
</dbReference>
<keyword evidence="3 6" id="KW-0326">Glycosidase</keyword>
<evidence type="ECO:0000256" key="1">
    <source>
        <dbReference type="ARBA" id="ARBA00009865"/>
    </source>
</evidence>
<dbReference type="GO" id="GO:0004553">
    <property type="term" value="F:hydrolase activity, hydrolyzing O-glycosyl compounds"/>
    <property type="evidence" value="ECO:0007669"/>
    <property type="project" value="InterPro"/>
</dbReference>